<dbReference type="EMBL" id="JBBWRZ010000004">
    <property type="protein sequence ID" value="KAK8237634.1"/>
    <property type="molecule type" value="Genomic_DNA"/>
</dbReference>
<accession>A0ABR1YRL2</accession>
<dbReference type="Proteomes" id="UP001492380">
    <property type="component" value="Unassembled WGS sequence"/>
</dbReference>
<evidence type="ECO:0000313" key="3">
    <source>
        <dbReference type="Proteomes" id="UP001492380"/>
    </source>
</evidence>
<comment type="caution">
    <text evidence="2">The sequence shown here is derived from an EMBL/GenBank/DDBJ whole genome shotgun (WGS) entry which is preliminary data.</text>
</comment>
<feature type="region of interest" description="Disordered" evidence="1">
    <location>
        <begin position="1"/>
        <end position="74"/>
    </location>
</feature>
<evidence type="ECO:0000313" key="2">
    <source>
        <dbReference type="EMBL" id="KAK8237634.1"/>
    </source>
</evidence>
<feature type="compositionally biased region" description="Low complexity" evidence="1">
    <location>
        <begin position="10"/>
        <end position="27"/>
    </location>
</feature>
<keyword evidence="3" id="KW-1185">Reference proteome</keyword>
<protein>
    <submittedName>
        <fullName evidence="2">Uncharacterized protein</fullName>
    </submittedName>
</protein>
<evidence type="ECO:0000256" key="1">
    <source>
        <dbReference type="SAM" id="MobiDB-lite"/>
    </source>
</evidence>
<reference evidence="2 3" key="1">
    <citation type="submission" date="2024-04" db="EMBL/GenBank/DDBJ databases">
        <title>Phyllosticta paracitricarpa is synonymous to the EU quarantine fungus P. citricarpa based on phylogenomic analyses.</title>
        <authorList>
            <consortium name="Lawrence Berkeley National Laboratory"/>
            <person name="Van Ingen-Buijs V.A."/>
            <person name="Van Westerhoven A.C."/>
            <person name="Haridas S."/>
            <person name="Skiadas P."/>
            <person name="Martin F."/>
            <person name="Groenewald J.Z."/>
            <person name="Crous P.W."/>
            <person name="Seidl M.F."/>
        </authorList>
    </citation>
    <scope>NUCLEOTIDE SEQUENCE [LARGE SCALE GENOMIC DNA]</scope>
    <source>
        <strain evidence="2 3">CBS 123374</strain>
    </source>
</reference>
<organism evidence="2 3">
    <name type="scientific">Phyllosticta capitalensis</name>
    <dbReference type="NCBI Taxonomy" id="121624"/>
    <lineage>
        <taxon>Eukaryota</taxon>
        <taxon>Fungi</taxon>
        <taxon>Dikarya</taxon>
        <taxon>Ascomycota</taxon>
        <taxon>Pezizomycotina</taxon>
        <taxon>Dothideomycetes</taxon>
        <taxon>Dothideomycetes incertae sedis</taxon>
        <taxon>Botryosphaeriales</taxon>
        <taxon>Phyllostictaceae</taxon>
        <taxon>Phyllosticta</taxon>
    </lineage>
</organism>
<feature type="compositionally biased region" description="Low complexity" evidence="1">
    <location>
        <begin position="108"/>
        <end position="122"/>
    </location>
</feature>
<proteinExistence type="predicted"/>
<sequence length="234" mass="25255">MSHKRKRSSDSTASPLSSSSLFSRSSSPPCIDMDDAPILPGGDAMGGVGSWGWPAPVVPRQQPPPTPRENVSGRCLKRFRDDRPDERIVHESTLRRLYDVQRAAPHASLSTPLTTTTTTALPSPSPQSIPTAVPLAQFPQQQLHPVQKSTLHQFWHISKPPPPPQTINLASLKDTAALRCEDCDVSLVGYYGVGVDMDVELDECVCAGCGRWVCASCAVWGDERRCAGCAAAAR</sequence>
<feature type="region of interest" description="Disordered" evidence="1">
    <location>
        <begin position="108"/>
        <end position="127"/>
    </location>
</feature>
<name>A0ABR1YRL2_9PEZI</name>
<gene>
    <name evidence="2" type="ORF">HDK90DRAFT_199604</name>
</gene>